<comment type="caution">
    <text evidence="3">The sequence shown here is derived from an EMBL/GenBank/DDBJ whole genome shotgun (WGS) entry which is preliminary data.</text>
</comment>
<dbReference type="Proteomes" id="UP000749040">
    <property type="component" value="Unassembled WGS sequence"/>
</dbReference>
<feature type="compositionally biased region" description="Basic and acidic residues" evidence="1">
    <location>
        <begin position="73"/>
        <end position="82"/>
    </location>
</feature>
<reference evidence="3 4" key="1">
    <citation type="submission" date="2021-01" db="EMBL/GenBank/DDBJ databases">
        <title>Streptomyces acididurans sp. nov., isolated from a peat swamp forest soil.</title>
        <authorList>
            <person name="Chantavorakit T."/>
            <person name="Duangmal K."/>
        </authorList>
    </citation>
    <scope>NUCLEOTIDE SEQUENCE [LARGE SCALE GENOMIC DNA]</scope>
    <source>
        <strain evidence="3 4">KK5PA1</strain>
    </source>
</reference>
<gene>
    <name evidence="3" type="ORF">ITX44_19645</name>
</gene>
<accession>A0ABS2TTQ9</accession>
<evidence type="ECO:0000313" key="4">
    <source>
        <dbReference type="Proteomes" id="UP000749040"/>
    </source>
</evidence>
<evidence type="ECO:0000313" key="3">
    <source>
        <dbReference type="EMBL" id="MBM9506729.1"/>
    </source>
</evidence>
<organism evidence="3 4">
    <name type="scientific">Actinacidiphila acididurans</name>
    <dbReference type="NCBI Taxonomy" id="2784346"/>
    <lineage>
        <taxon>Bacteria</taxon>
        <taxon>Bacillati</taxon>
        <taxon>Actinomycetota</taxon>
        <taxon>Actinomycetes</taxon>
        <taxon>Kitasatosporales</taxon>
        <taxon>Streptomycetaceae</taxon>
        <taxon>Actinacidiphila</taxon>
    </lineage>
</organism>
<dbReference type="EMBL" id="JADKYB010000010">
    <property type="protein sequence ID" value="MBM9506729.1"/>
    <property type="molecule type" value="Genomic_DNA"/>
</dbReference>
<sequence length="82" mass="8934">MIRLPLLVLEVAVINTAWTLAWTWLPVLLAGVPAIAGWRWVGGGRRARRIRWPDMSGTVRMHPGQDAEPASGHADKQDGGGL</sequence>
<keyword evidence="2" id="KW-0472">Membrane</keyword>
<feature type="transmembrane region" description="Helical" evidence="2">
    <location>
        <begin position="20"/>
        <end position="41"/>
    </location>
</feature>
<proteinExistence type="predicted"/>
<keyword evidence="2" id="KW-1133">Transmembrane helix</keyword>
<feature type="region of interest" description="Disordered" evidence="1">
    <location>
        <begin position="56"/>
        <end position="82"/>
    </location>
</feature>
<keyword evidence="2" id="KW-0812">Transmembrane</keyword>
<protein>
    <submittedName>
        <fullName evidence="3">Uncharacterized protein</fullName>
    </submittedName>
</protein>
<evidence type="ECO:0000256" key="1">
    <source>
        <dbReference type="SAM" id="MobiDB-lite"/>
    </source>
</evidence>
<keyword evidence="4" id="KW-1185">Reference proteome</keyword>
<dbReference type="RefSeq" id="WP_205358602.1">
    <property type="nucleotide sequence ID" value="NZ_JADKYB010000010.1"/>
</dbReference>
<name>A0ABS2TTQ9_9ACTN</name>
<evidence type="ECO:0000256" key="2">
    <source>
        <dbReference type="SAM" id="Phobius"/>
    </source>
</evidence>